<evidence type="ECO:0000256" key="9">
    <source>
        <dbReference type="ARBA" id="ARBA00023136"/>
    </source>
</evidence>
<comment type="subcellular location">
    <subcellularLocation>
        <location evidence="1">Cell inner membrane</location>
        <topology evidence="1">Single-pass membrane protein</topology>
        <orientation evidence="1">Periplasmic side</orientation>
    </subcellularLocation>
</comment>
<dbReference type="GO" id="GO:0031992">
    <property type="term" value="F:energy transducer activity"/>
    <property type="evidence" value="ECO:0007669"/>
    <property type="project" value="TreeGrafter"/>
</dbReference>
<evidence type="ECO:0000256" key="4">
    <source>
        <dbReference type="ARBA" id="ARBA00022475"/>
    </source>
</evidence>
<keyword evidence="9 11" id="KW-0472">Membrane</keyword>
<accession>A0A0N7JTW0</accession>
<dbReference type="KEGG" id="bcai:K788_0002221"/>
<evidence type="ECO:0000256" key="3">
    <source>
        <dbReference type="ARBA" id="ARBA00022448"/>
    </source>
</evidence>
<dbReference type="Gene3D" id="3.30.1150.10">
    <property type="match status" value="1"/>
</dbReference>
<feature type="domain" description="TonB C-terminal" evidence="12">
    <location>
        <begin position="166"/>
        <end position="257"/>
    </location>
</feature>
<dbReference type="GO" id="GO:0055085">
    <property type="term" value="P:transmembrane transport"/>
    <property type="evidence" value="ECO:0007669"/>
    <property type="project" value="InterPro"/>
</dbReference>
<evidence type="ECO:0000256" key="2">
    <source>
        <dbReference type="ARBA" id="ARBA00006555"/>
    </source>
</evidence>
<dbReference type="Pfam" id="PF03544">
    <property type="entry name" value="TonB_C"/>
    <property type="match status" value="1"/>
</dbReference>
<dbReference type="Proteomes" id="UP000019146">
    <property type="component" value="Chromosome 1"/>
</dbReference>
<dbReference type="EMBL" id="CP012746">
    <property type="protein sequence ID" value="ALL64709.1"/>
    <property type="molecule type" value="Genomic_DNA"/>
</dbReference>
<evidence type="ECO:0000256" key="6">
    <source>
        <dbReference type="ARBA" id="ARBA00022692"/>
    </source>
</evidence>
<dbReference type="SUPFAM" id="SSF74653">
    <property type="entry name" value="TolA/TonB C-terminal domain"/>
    <property type="match status" value="1"/>
</dbReference>
<keyword evidence="8 11" id="KW-1133">Transmembrane helix</keyword>
<keyword evidence="4" id="KW-1003">Cell membrane</keyword>
<dbReference type="InterPro" id="IPR051045">
    <property type="entry name" value="TonB-dependent_transducer"/>
</dbReference>
<dbReference type="PROSITE" id="PS52015">
    <property type="entry name" value="TONB_CTD"/>
    <property type="match status" value="1"/>
</dbReference>
<evidence type="ECO:0000313" key="13">
    <source>
        <dbReference type="EMBL" id="ALL64709.1"/>
    </source>
</evidence>
<dbReference type="GO" id="GO:0015031">
    <property type="term" value="P:protein transport"/>
    <property type="evidence" value="ECO:0007669"/>
    <property type="project" value="UniProtKB-KW"/>
</dbReference>
<name>A0A0N7JTW0_9BURK</name>
<dbReference type="PANTHER" id="PTHR33446:SF2">
    <property type="entry name" value="PROTEIN TONB"/>
    <property type="match status" value="1"/>
</dbReference>
<evidence type="ECO:0000256" key="5">
    <source>
        <dbReference type="ARBA" id="ARBA00022519"/>
    </source>
</evidence>
<evidence type="ECO:0000256" key="8">
    <source>
        <dbReference type="ARBA" id="ARBA00022989"/>
    </source>
</evidence>
<feature type="transmembrane region" description="Helical" evidence="11">
    <location>
        <begin position="37"/>
        <end position="58"/>
    </location>
</feature>
<dbReference type="NCBIfam" id="TIGR01352">
    <property type="entry name" value="tonB_Cterm"/>
    <property type="match status" value="1"/>
</dbReference>
<comment type="similarity">
    <text evidence="2">Belongs to the TonB family.</text>
</comment>
<feature type="compositionally biased region" description="Pro residues" evidence="10">
    <location>
        <begin position="137"/>
        <end position="149"/>
    </location>
</feature>
<dbReference type="GO" id="GO:0098797">
    <property type="term" value="C:plasma membrane protein complex"/>
    <property type="evidence" value="ECO:0007669"/>
    <property type="project" value="TreeGrafter"/>
</dbReference>
<evidence type="ECO:0000256" key="10">
    <source>
        <dbReference type="SAM" id="MobiDB-lite"/>
    </source>
</evidence>
<dbReference type="PANTHER" id="PTHR33446">
    <property type="entry name" value="PROTEIN TONB-RELATED"/>
    <property type="match status" value="1"/>
</dbReference>
<gene>
    <name evidence="13" type="ORF">K788_0002221</name>
</gene>
<feature type="region of interest" description="Disordered" evidence="10">
    <location>
        <begin position="85"/>
        <end position="152"/>
    </location>
</feature>
<keyword evidence="7" id="KW-0653">Protein transport</keyword>
<evidence type="ECO:0000256" key="7">
    <source>
        <dbReference type="ARBA" id="ARBA00022927"/>
    </source>
</evidence>
<protein>
    <submittedName>
        <fullName evidence="13">Outer membrane transport energization protein TonB</fullName>
    </submittedName>
</protein>
<keyword evidence="6 11" id="KW-0812">Transmembrane</keyword>
<evidence type="ECO:0000256" key="11">
    <source>
        <dbReference type="SAM" id="Phobius"/>
    </source>
</evidence>
<dbReference type="InterPro" id="IPR037682">
    <property type="entry name" value="TonB_C"/>
</dbReference>
<dbReference type="PRINTS" id="PR01217">
    <property type="entry name" value="PRICHEXTENSN"/>
</dbReference>
<organism evidence="13 14">
    <name type="scientific">Paraburkholderia caribensis MBA4</name>
    <dbReference type="NCBI Taxonomy" id="1323664"/>
    <lineage>
        <taxon>Bacteria</taxon>
        <taxon>Pseudomonadati</taxon>
        <taxon>Pseudomonadota</taxon>
        <taxon>Betaproteobacteria</taxon>
        <taxon>Burkholderiales</taxon>
        <taxon>Burkholderiaceae</taxon>
        <taxon>Paraburkholderia</taxon>
    </lineage>
</organism>
<keyword evidence="3" id="KW-0813">Transport</keyword>
<proteinExistence type="inferred from homology"/>
<feature type="compositionally biased region" description="Pro residues" evidence="10">
    <location>
        <begin position="109"/>
        <end position="121"/>
    </location>
</feature>
<dbReference type="InterPro" id="IPR006260">
    <property type="entry name" value="TonB/TolA_C"/>
</dbReference>
<reference evidence="13 14" key="1">
    <citation type="journal article" date="2014" name="Genome Announc.">
        <title>Draft Genome Sequence of the Haloacid-Degrading Burkholderia caribensis Strain MBA4.</title>
        <authorList>
            <person name="Pan Y."/>
            <person name="Kong K.F."/>
            <person name="Tsang J.S."/>
        </authorList>
    </citation>
    <scope>NUCLEOTIDE SEQUENCE [LARGE SCALE GENOMIC DNA]</scope>
    <source>
        <strain evidence="13 14">MBA4</strain>
    </source>
</reference>
<keyword evidence="5" id="KW-0997">Cell inner membrane</keyword>
<evidence type="ECO:0000313" key="14">
    <source>
        <dbReference type="Proteomes" id="UP000019146"/>
    </source>
</evidence>
<evidence type="ECO:0000256" key="1">
    <source>
        <dbReference type="ARBA" id="ARBA00004383"/>
    </source>
</evidence>
<dbReference type="AlphaFoldDB" id="A0A0N7JTW0"/>
<sequence>MHDVLHCRRAATLTMQATPSLPTGFAPEASARINPRIATVTGIVIGLHVIALAIAFTVRTVTPLPVETPRTITAELLPPPAPAAAPVAIESAPPPPKPVPIQKVKPKVQPRPTPKPTPAPMPVAQAPSQHEISAPAEPAPPAPPAPAAPAAPAAPVAKPVMSITAPKDASHLSCNIVEPTYPAMSRRRGETGRAVVQFILAASGRIENIELKKSSGSDRLDQAALDAIRSSSCKPYLVDGEPTRVPAVQPFDFSLNN</sequence>
<evidence type="ECO:0000259" key="12">
    <source>
        <dbReference type="PROSITE" id="PS52015"/>
    </source>
</evidence>